<reference evidence="1" key="1">
    <citation type="journal article" date="2019" name="Sci. Rep.">
        <title>Draft genome of Tanacetum cinerariifolium, the natural source of mosquito coil.</title>
        <authorList>
            <person name="Yamashiro T."/>
            <person name="Shiraishi A."/>
            <person name="Satake H."/>
            <person name="Nakayama K."/>
        </authorList>
    </citation>
    <scope>NUCLEOTIDE SEQUENCE</scope>
</reference>
<organism evidence="1">
    <name type="scientific">Tanacetum cinerariifolium</name>
    <name type="common">Dalmatian daisy</name>
    <name type="synonym">Chrysanthemum cinerariifolium</name>
    <dbReference type="NCBI Taxonomy" id="118510"/>
    <lineage>
        <taxon>Eukaryota</taxon>
        <taxon>Viridiplantae</taxon>
        <taxon>Streptophyta</taxon>
        <taxon>Embryophyta</taxon>
        <taxon>Tracheophyta</taxon>
        <taxon>Spermatophyta</taxon>
        <taxon>Magnoliopsida</taxon>
        <taxon>eudicotyledons</taxon>
        <taxon>Gunneridae</taxon>
        <taxon>Pentapetalae</taxon>
        <taxon>asterids</taxon>
        <taxon>campanulids</taxon>
        <taxon>Asterales</taxon>
        <taxon>Asteraceae</taxon>
        <taxon>Asteroideae</taxon>
        <taxon>Anthemideae</taxon>
        <taxon>Anthemidinae</taxon>
        <taxon>Tanacetum</taxon>
    </lineage>
</organism>
<sequence>MSCKIWRKKSKLGCGLKLSISCNTSSIREVGVSFVIPAQAINSSQHDICSYLLYNQSLCLHREVFQISLIEFSACVDAGMSCMDANNRNNNLHFNKELQILGTLNVQLKIRTMAV</sequence>
<protein>
    <submittedName>
        <fullName evidence="1">Uncharacterized protein</fullName>
    </submittedName>
</protein>
<dbReference type="AlphaFoldDB" id="A0A6L2LMF2"/>
<dbReference type="EMBL" id="BKCJ010004626">
    <property type="protein sequence ID" value="GEU62157.1"/>
    <property type="molecule type" value="Genomic_DNA"/>
</dbReference>
<proteinExistence type="predicted"/>
<evidence type="ECO:0000313" key="1">
    <source>
        <dbReference type="EMBL" id="GEU62157.1"/>
    </source>
</evidence>
<comment type="caution">
    <text evidence="1">The sequence shown here is derived from an EMBL/GenBank/DDBJ whole genome shotgun (WGS) entry which is preliminary data.</text>
</comment>
<gene>
    <name evidence="1" type="ORF">Tci_034135</name>
</gene>
<name>A0A6L2LMF2_TANCI</name>
<accession>A0A6L2LMF2</accession>